<feature type="transmembrane region" description="Helical" evidence="2">
    <location>
        <begin position="120"/>
        <end position="141"/>
    </location>
</feature>
<dbReference type="RefSeq" id="WP_103886871.1">
    <property type="nucleotide sequence ID" value="NZ_FNVU01000007.1"/>
</dbReference>
<proteinExistence type="predicted"/>
<evidence type="ECO:0000256" key="1">
    <source>
        <dbReference type="SAM" id="MobiDB-lite"/>
    </source>
</evidence>
<reference evidence="3 4" key="1">
    <citation type="submission" date="2016-10" db="EMBL/GenBank/DDBJ databases">
        <authorList>
            <person name="de Groot N.N."/>
        </authorList>
    </citation>
    <scope>NUCLEOTIDE SEQUENCE [LARGE SCALE GENOMIC DNA]</scope>
    <source>
        <strain evidence="3 4">CGMCC 4.2023</strain>
    </source>
</reference>
<dbReference type="EMBL" id="FNVU01000007">
    <property type="protein sequence ID" value="SEG63149.1"/>
    <property type="molecule type" value="Genomic_DNA"/>
</dbReference>
<accession>A0A1H6BR27</accession>
<feature type="transmembrane region" description="Helical" evidence="2">
    <location>
        <begin position="36"/>
        <end position="59"/>
    </location>
</feature>
<gene>
    <name evidence="3" type="ORF">SAMN05216223_107137</name>
</gene>
<dbReference type="Proteomes" id="UP000236754">
    <property type="component" value="Unassembled WGS sequence"/>
</dbReference>
<feature type="region of interest" description="Disordered" evidence="1">
    <location>
        <begin position="1"/>
        <end position="27"/>
    </location>
</feature>
<keyword evidence="2" id="KW-0472">Membrane</keyword>
<evidence type="ECO:0000313" key="3">
    <source>
        <dbReference type="EMBL" id="SEG63149.1"/>
    </source>
</evidence>
<keyword evidence="2" id="KW-0812">Transmembrane</keyword>
<evidence type="ECO:0000313" key="4">
    <source>
        <dbReference type="Proteomes" id="UP000236754"/>
    </source>
</evidence>
<sequence length="143" mass="14956">MSPPRDAARRPEVTERRRRYTEEELRPRPPHPAADFMIGVVVLIIDGAMCLGCAFVFAMRDWGGAGRATASRAVRAGAGPVRPTAAPVAAHDWTPTITFGVITALAVLSAIGCARAKRPITAAFQAVAAVVLLVITCSAGHGG</sequence>
<evidence type="ECO:0000256" key="2">
    <source>
        <dbReference type="SAM" id="Phobius"/>
    </source>
</evidence>
<feature type="transmembrane region" description="Helical" evidence="2">
    <location>
        <begin position="93"/>
        <end position="113"/>
    </location>
</feature>
<protein>
    <submittedName>
        <fullName evidence="3">Uncharacterized protein</fullName>
    </submittedName>
</protein>
<dbReference type="AlphaFoldDB" id="A0A1H6BR27"/>
<keyword evidence="4" id="KW-1185">Reference proteome</keyword>
<organism evidence="3 4">
    <name type="scientific">Actinacidiphila yanglinensis</name>
    <dbReference type="NCBI Taxonomy" id="310779"/>
    <lineage>
        <taxon>Bacteria</taxon>
        <taxon>Bacillati</taxon>
        <taxon>Actinomycetota</taxon>
        <taxon>Actinomycetes</taxon>
        <taxon>Kitasatosporales</taxon>
        <taxon>Streptomycetaceae</taxon>
        <taxon>Actinacidiphila</taxon>
    </lineage>
</organism>
<name>A0A1H6BR27_9ACTN</name>
<keyword evidence="2" id="KW-1133">Transmembrane helix</keyword>